<evidence type="ECO:0000313" key="1">
    <source>
        <dbReference type="Proteomes" id="UP000887540"/>
    </source>
</evidence>
<name>A0A914CV26_9BILA</name>
<proteinExistence type="predicted"/>
<evidence type="ECO:0000313" key="2">
    <source>
        <dbReference type="WBParaSite" id="ACRNAN_scaffold1464.g9575.t1"/>
    </source>
</evidence>
<dbReference type="AlphaFoldDB" id="A0A914CV26"/>
<dbReference type="Proteomes" id="UP000887540">
    <property type="component" value="Unplaced"/>
</dbReference>
<sequence length="50" mass="5415">MMISALGSEKRNSIIKTALNDNGKPSLTYRLSDELMTPPIKSKSTTSCGQ</sequence>
<protein>
    <submittedName>
        <fullName evidence="2">Uncharacterized protein</fullName>
    </submittedName>
</protein>
<dbReference type="WBParaSite" id="ACRNAN_scaffold1464.g9575.t1">
    <property type="protein sequence ID" value="ACRNAN_scaffold1464.g9575.t1"/>
    <property type="gene ID" value="ACRNAN_scaffold1464.g9575"/>
</dbReference>
<reference evidence="2" key="1">
    <citation type="submission" date="2022-11" db="UniProtKB">
        <authorList>
            <consortium name="WormBaseParasite"/>
        </authorList>
    </citation>
    <scope>IDENTIFICATION</scope>
</reference>
<keyword evidence="1" id="KW-1185">Reference proteome</keyword>
<accession>A0A914CV26</accession>
<organism evidence="1 2">
    <name type="scientific">Acrobeloides nanus</name>
    <dbReference type="NCBI Taxonomy" id="290746"/>
    <lineage>
        <taxon>Eukaryota</taxon>
        <taxon>Metazoa</taxon>
        <taxon>Ecdysozoa</taxon>
        <taxon>Nematoda</taxon>
        <taxon>Chromadorea</taxon>
        <taxon>Rhabditida</taxon>
        <taxon>Tylenchina</taxon>
        <taxon>Cephalobomorpha</taxon>
        <taxon>Cephaloboidea</taxon>
        <taxon>Cephalobidae</taxon>
        <taxon>Acrobeloides</taxon>
    </lineage>
</organism>